<organism evidence="4 5">
    <name type="scientific">Proteiniclasticum sediminis</name>
    <dbReference type="NCBI Taxonomy" id="2804028"/>
    <lineage>
        <taxon>Bacteria</taxon>
        <taxon>Bacillati</taxon>
        <taxon>Bacillota</taxon>
        <taxon>Clostridia</taxon>
        <taxon>Eubacteriales</taxon>
        <taxon>Clostridiaceae</taxon>
        <taxon>Proteiniclasticum</taxon>
    </lineage>
</organism>
<evidence type="ECO:0000313" key="5">
    <source>
        <dbReference type="Proteomes" id="UP000675379"/>
    </source>
</evidence>
<sequence length="194" mass="21132">MRVTKDPEIRKQEILETALLLFEERGIQKTAMSDIAAKAGVAKGLLYYYYRSKEDLLAEVIEVFSKEMDDRISAILADGALDFYQKLGAVVALFFSAITDHPALMSVTPGNPGVYEFMKTRLCSIAIHQAKSLLTEAAAQGILKIAHPEAMLKVLIYGIADLYGEGTTDPVVLTSIIEQALGLEAGKLQLPTAP</sequence>
<dbReference type="Proteomes" id="UP000675379">
    <property type="component" value="Unassembled WGS sequence"/>
</dbReference>
<dbReference type="RefSeq" id="WP_211800163.1">
    <property type="nucleotide sequence ID" value="NZ_JAGSCS010000004.1"/>
</dbReference>
<accession>A0A941CN58</accession>
<dbReference type="InterPro" id="IPR050624">
    <property type="entry name" value="HTH-type_Tx_Regulator"/>
</dbReference>
<dbReference type="PRINTS" id="PR00455">
    <property type="entry name" value="HTHTETR"/>
</dbReference>
<keyword evidence="1 2" id="KW-0238">DNA-binding</keyword>
<feature type="DNA-binding region" description="H-T-H motif" evidence="2">
    <location>
        <begin position="31"/>
        <end position="50"/>
    </location>
</feature>
<dbReference type="PROSITE" id="PS50977">
    <property type="entry name" value="HTH_TETR_2"/>
    <property type="match status" value="1"/>
</dbReference>
<dbReference type="InterPro" id="IPR009057">
    <property type="entry name" value="Homeodomain-like_sf"/>
</dbReference>
<dbReference type="EMBL" id="JAGSCS010000004">
    <property type="protein sequence ID" value="MBR0575640.1"/>
    <property type="molecule type" value="Genomic_DNA"/>
</dbReference>
<dbReference type="AlphaFoldDB" id="A0A941CN58"/>
<proteinExistence type="predicted"/>
<evidence type="ECO:0000259" key="3">
    <source>
        <dbReference type="PROSITE" id="PS50977"/>
    </source>
</evidence>
<feature type="domain" description="HTH tetR-type" evidence="3">
    <location>
        <begin position="8"/>
        <end position="68"/>
    </location>
</feature>
<evidence type="ECO:0000256" key="1">
    <source>
        <dbReference type="ARBA" id="ARBA00023125"/>
    </source>
</evidence>
<dbReference type="SUPFAM" id="SSF46689">
    <property type="entry name" value="Homeodomain-like"/>
    <property type="match status" value="1"/>
</dbReference>
<dbReference type="GO" id="GO:0003677">
    <property type="term" value="F:DNA binding"/>
    <property type="evidence" value="ECO:0007669"/>
    <property type="project" value="UniProtKB-UniRule"/>
</dbReference>
<name>A0A941CN58_9CLOT</name>
<comment type="caution">
    <text evidence="4">The sequence shown here is derived from an EMBL/GenBank/DDBJ whole genome shotgun (WGS) entry which is preliminary data.</text>
</comment>
<keyword evidence="5" id="KW-1185">Reference proteome</keyword>
<dbReference type="PANTHER" id="PTHR43479">
    <property type="entry name" value="ACREF/ENVCD OPERON REPRESSOR-RELATED"/>
    <property type="match status" value="1"/>
</dbReference>
<protein>
    <submittedName>
        <fullName evidence="4">TetR/AcrR family transcriptional regulator</fullName>
    </submittedName>
</protein>
<dbReference type="Gene3D" id="1.10.357.10">
    <property type="entry name" value="Tetracycline Repressor, domain 2"/>
    <property type="match status" value="1"/>
</dbReference>
<reference evidence="4" key="1">
    <citation type="submission" date="2021-04" db="EMBL/GenBank/DDBJ databases">
        <title>Proteiniclasticum sedimins sp. nov., an obligate anaerobic bacterium isolated from anaerobic sludge.</title>
        <authorList>
            <person name="Liu J."/>
        </authorList>
    </citation>
    <scope>NUCLEOTIDE SEQUENCE</scope>
    <source>
        <strain evidence="4">BAD-10</strain>
    </source>
</reference>
<evidence type="ECO:0000313" key="4">
    <source>
        <dbReference type="EMBL" id="MBR0575640.1"/>
    </source>
</evidence>
<gene>
    <name evidence="4" type="ORF">KCG48_04710</name>
</gene>
<dbReference type="InterPro" id="IPR001647">
    <property type="entry name" value="HTH_TetR"/>
</dbReference>
<dbReference type="Pfam" id="PF00440">
    <property type="entry name" value="TetR_N"/>
    <property type="match status" value="1"/>
</dbReference>
<evidence type="ECO:0000256" key="2">
    <source>
        <dbReference type="PROSITE-ProRule" id="PRU00335"/>
    </source>
</evidence>
<dbReference type="PANTHER" id="PTHR43479:SF11">
    <property type="entry name" value="ACREF_ENVCD OPERON REPRESSOR-RELATED"/>
    <property type="match status" value="1"/>
</dbReference>